<name>A0ABM8C2H2_9BURK</name>
<protein>
    <recommendedName>
        <fullName evidence="4">DUF1453 domain-containing protein</fullName>
    </recommendedName>
</protein>
<dbReference type="Proteomes" id="UP001163336">
    <property type="component" value="Chromosome"/>
</dbReference>
<feature type="transmembrane region" description="Helical" evidence="1">
    <location>
        <begin position="65"/>
        <end position="83"/>
    </location>
</feature>
<reference evidence="2" key="1">
    <citation type="submission" date="2022-11" db="EMBL/GenBank/DDBJ databases">
        <title>Isolation and characterization of PLA-degrading bacterium Massilia sp. from Antarctic soil.</title>
        <authorList>
            <person name="Sato K."/>
            <person name="Gomez-Fuentes C."/>
            <person name="Ahmad S.A."/>
            <person name="Zulkharnain A."/>
        </authorList>
    </citation>
    <scope>NUCLEOTIDE SEQUENCE</scope>
    <source>
        <strain evidence="2">N-3</strain>
    </source>
</reference>
<keyword evidence="1" id="KW-0472">Membrane</keyword>
<sequence length="173" mass="19451">MQELSITTLALLILTPLLVWRVYQRIKARMLRQRSIVSRHYTGVLVFGAMILVPLAQLFDRPTQLAALLAGSAFGLGWGHYALTRTRFEDTEQGYYFTPPAQLGILFAMILVARILYLGVEIYANQGKGIPAPKLTDDMLSMLCVGLTAGYFERYSAGLLLWRRKLRKAIDLG</sequence>
<evidence type="ECO:0000256" key="1">
    <source>
        <dbReference type="SAM" id="Phobius"/>
    </source>
</evidence>
<feature type="transmembrane region" description="Helical" evidence="1">
    <location>
        <begin position="140"/>
        <end position="162"/>
    </location>
</feature>
<evidence type="ECO:0008006" key="4">
    <source>
        <dbReference type="Google" id="ProtNLM"/>
    </source>
</evidence>
<evidence type="ECO:0000313" key="3">
    <source>
        <dbReference type="Proteomes" id="UP001163336"/>
    </source>
</evidence>
<evidence type="ECO:0000313" key="2">
    <source>
        <dbReference type="EMBL" id="BDT57343.1"/>
    </source>
</evidence>
<keyword evidence="1" id="KW-1133">Transmembrane helix</keyword>
<dbReference type="InterPro" id="IPR058247">
    <property type="entry name" value="DUF1453"/>
</dbReference>
<accession>A0ABM8C2H2</accession>
<dbReference type="RefSeq" id="WP_281912619.1">
    <property type="nucleotide sequence ID" value="NZ_AP026966.1"/>
</dbReference>
<dbReference type="Pfam" id="PF07301">
    <property type="entry name" value="DUF1453"/>
    <property type="match status" value="1"/>
</dbReference>
<proteinExistence type="predicted"/>
<keyword evidence="3" id="KW-1185">Reference proteome</keyword>
<keyword evidence="1" id="KW-0812">Transmembrane</keyword>
<dbReference type="EMBL" id="AP026966">
    <property type="protein sequence ID" value="BDT57343.1"/>
    <property type="molecule type" value="Genomic_DNA"/>
</dbReference>
<feature type="transmembrane region" description="Helical" evidence="1">
    <location>
        <begin position="95"/>
        <end position="120"/>
    </location>
</feature>
<gene>
    <name evidence="2" type="ORF">MasN3_08370</name>
</gene>
<feature type="transmembrane region" description="Helical" evidence="1">
    <location>
        <begin position="6"/>
        <end position="23"/>
    </location>
</feature>
<organism evidence="2 3">
    <name type="scientific">Massilia varians</name>
    <dbReference type="NCBI Taxonomy" id="457921"/>
    <lineage>
        <taxon>Bacteria</taxon>
        <taxon>Pseudomonadati</taxon>
        <taxon>Pseudomonadota</taxon>
        <taxon>Betaproteobacteria</taxon>
        <taxon>Burkholderiales</taxon>
        <taxon>Oxalobacteraceae</taxon>
        <taxon>Telluria group</taxon>
        <taxon>Massilia</taxon>
    </lineage>
</organism>
<feature type="transmembrane region" description="Helical" evidence="1">
    <location>
        <begin position="43"/>
        <end position="59"/>
    </location>
</feature>